<sequence length="33" mass="3930">MTCLSNLFSFFTNVLFCSVYRSYFCTIAFYNIL</sequence>
<feature type="transmembrane region" description="Helical" evidence="1">
    <location>
        <begin position="7"/>
        <end position="30"/>
    </location>
</feature>
<proteinExistence type="predicted"/>
<keyword evidence="1" id="KW-0812">Transmembrane</keyword>
<name>A0A8S5NKL2_9CAUD</name>
<evidence type="ECO:0000256" key="1">
    <source>
        <dbReference type="SAM" id="Phobius"/>
    </source>
</evidence>
<reference evidence="2" key="1">
    <citation type="journal article" date="2021" name="Proc. Natl. Acad. Sci. U.S.A.">
        <title>A Catalog of Tens of Thousands of Viruses from Human Metagenomes Reveals Hidden Associations with Chronic Diseases.</title>
        <authorList>
            <person name="Tisza M.J."/>
            <person name="Buck C.B."/>
        </authorList>
    </citation>
    <scope>NUCLEOTIDE SEQUENCE</scope>
    <source>
        <strain evidence="2">CtsNK10</strain>
    </source>
</reference>
<keyword evidence="1" id="KW-1133">Transmembrane helix</keyword>
<organism evidence="2">
    <name type="scientific">Podoviridae sp. ctsNK10</name>
    <dbReference type="NCBI Taxonomy" id="2826582"/>
    <lineage>
        <taxon>Viruses</taxon>
        <taxon>Duplodnaviria</taxon>
        <taxon>Heunggongvirae</taxon>
        <taxon>Uroviricota</taxon>
        <taxon>Caudoviricetes</taxon>
    </lineage>
</organism>
<dbReference type="EMBL" id="BK015191">
    <property type="protein sequence ID" value="DAD95278.1"/>
    <property type="molecule type" value="Genomic_DNA"/>
</dbReference>
<evidence type="ECO:0000313" key="2">
    <source>
        <dbReference type="EMBL" id="DAD95278.1"/>
    </source>
</evidence>
<protein>
    <submittedName>
        <fullName evidence="2">Uncharacterized protein</fullName>
    </submittedName>
</protein>
<accession>A0A8S5NKL2</accession>
<keyword evidence="1" id="KW-0472">Membrane</keyword>